<evidence type="ECO:0000313" key="4">
    <source>
        <dbReference type="Proteomes" id="UP000578697"/>
    </source>
</evidence>
<dbReference type="AlphaFoldDB" id="A0A840SKE3"/>
<evidence type="ECO:0000256" key="1">
    <source>
        <dbReference type="ARBA" id="ARBA00023002"/>
    </source>
</evidence>
<reference evidence="3 4" key="1">
    <citation type="submission" date="2020-08" db="EMBL/GenBank/DDBJ databases">
        <title>Genomic Encyclopedia of Type Strains, Phase IV (KMG-IV): sequencing the most valuable type-strain genomes for metagenomic binning, comparative biology and taxonomic classification.</title>
        <authorList>
            <person name="Goeker M."/>
        </authorList>
    </citation>
    <scope>NUCLEOTIDE SEQUENCE [LARGE SCALE GENOMIC DNA]</scope>
    <source>
        <strain evidence="3 4">DSM 103679</strain>
    </source>
</reference>
<dbReference type="InterPro" id="IPR019752">
    <property type="entry name" value="Pyrv/ketoisovalerate_OxRed_cat"/>
</dbReference>
<keyword evidence="4" id="KW-1185">Reference proteome</keyword>
<keyword evidence="3" id="KW-0670">Pyruvate</keyword>
<protein>
    <submittedName>
        <fullName evidence="3">Pyruvate ferredoxin oxidoreductase gamma subunit</fullName>
        <ecNumber evidence="3">1.2.7.1</ecNumber>
    </submittedName>
</protein>
<keyword evidence="1 3" id="KW-0560">Oxidoreductase</keyword>
<name>A0A840SKE3_9SPIR</name>
<dbReference type="Pfam" id="PF01558">
    <property type="entry name" value="POR"/>
    <property type="match status" value="1"/>
</dbReference>
<feature type="domain" description="Pyruvate/ketoisovalerate oxidoreductase catalytic" evidence="2">
    <location>
        <begin position="10"/>
        <end position="177"/>
    </location>
</feature>
<dbReference type="InterPro" id="IPR002869">
    <property type="entry name" value="Pyrv_flavodox_OxRed_cen"/>
</dbReference>
<dbReference type="PANTHER" id="PTHR43366">
    <property type="entry name" value="PYRUVATE SYNTHASE SUBUNIT PORC"/>
    <property type="match status" value="1"/>
</dbReference>
<comment type="caution">
    <text evidence="3">The sequence shown here is derived from an EMBL/GenBank/DDBJ whole genome shotgun (WGS) entry which is preliminary data.</text>
</comment>
<evidence type="ECO:0000313" key="3">
    <source>
        <dbReference type="EMBL" id="MBB5219933.1"/>
    </source>
</evidence>
<dbReference type="NCBIfam" id="TIGR02175">
    <property type="entry name" value="PorC_KorC"/>
    <property type="match status" value="1"/>
</dbReference>
<dbReference type="EC" id="1.2.7.1" evidence="3"/>
<dbReference type="EMBL" id="JACHFR010000004">
    <property type="protein sequence ID" value="MBB5219933.1"/>
    <property type="molecule type" value="Genomic_DNA"/>
</dbReference>
<dbReference type="PANTHER" id="PTHR43366:SF1">
    <property type="entry name" value="PYRUVATE SYNTHASE SUBUNIT PORC"/>
    <property type="match status" value="1"/>
</dbReference>
<dbReference type="Proteomes" id="UP000578697">
    <property type="component" value="Unassembled WGS sequence"/>
</dbReference>
<dbReference type="SUPFAM" id="SSF53323">
    <property type="entry name" value="Pyruvate-ferredoxin oxidoreductase, PFOR, domain III"/>
    <property type="match status" value="1"/>
</dbReference>
<dbReference type="InterPro" id="IPR011894">
    <property type="entry name" value="PorC_KorC"/>
</dbReference>
<gene>
    <name evidence="3" type="ORF">HNP77_002322</name>
</gene>
<dbReference type="GO" id="GO:0019164">
    <property type="term" value="F:pyruvate synthase activity"/>
    <property type="evidence" value="ECO:0007669"/>
    <property type="project" value="UniProtKB-EC"/>
</dbReference>
<organism evidence="3 4">
    <name type="scientific">Treponema rectale</name>
    <dbReference type="NCBI Taxonomy" id="744512"/>
    <lineage>
        <taxon>Bacteria</taxon>
        <taxon>Pseudomonadati</taxon>
        <taxon>Spirochaetota</taxon>
        <taxon>Spirochaetia</taxon>
        <taxon>Spirochaetales</taxon>
        <taxon>Treponemataceae</taxon>
        <taxon>Treponema</taxon>
    </lineage>
</organism>
<dbReference type="InterPro" id="IPR051626">
    <property type="entry name" value="Oxidoreductase_gamma_subunit"/>
</dbReference>
<evidence type="ECO:0000259" key="2">
    <source>
        <dbReference type="Pfam" id="PF01558"/>
    </source>
</evidence>
<sequence length="188" mass="20367">MIEVLWHGRGGQGAFTAAKLLGAAFSVEGELNNALAFPSFGPERRGAPIVAFTKLSKQPIGDRSQIKKADYVVFLDDTLFSEKAFDEIKSGGKIFINTRRDFKREGNLSDSRLSSIVTFDGDSLAMKILSMPVTNTVMLSLLAKESGVVSAGVLKKAMELYMPPKLFQKNSAVVDAVFGGINETLSQK</sequence>
<proteinExistence type="predicted"/>
<dbReference type="Gene3D" id="3.40.920.10">
    <property type="entry name" value="Pyruvate-ferredoxin oxidoreductase, PFOR, domain III"/>
    <property type="match status" value="1"/>
</dbReference>
<dbReference type="RefSeq" id="WP_343042571.1">
    <property type="nucleotide sequence ID" value="NZ_JACHFR010000004.1"/>
</dbReference>
<accession>A0A840SKE3</accession>